<dbReference type="EnsemblMetazoa" id="AMAM023461-RA">
    <property type="protein sequence ID" value="AMAM023461-PA"/>
    <property type="gene ID" value="AMAM023461"/>
</dbReference>
<reference evidence="3" key="1">
    <citation type="submission" date="2013-09" db="EMBL/GenBank/DDBJ databases">
        <title>The Genome Sequence of Anopheles maculatus species B.</title>
        <authorList>
            <consortium name="The Broad Institute Genomics Platform"/>
            <person name="Neafsey D.E."/>
            <person name="Besansky N."/>
            <person name="Howell P."/>
            <person name="Walton C."/>
            <person name="Young S.K."/>
            <person name="Zeng Q."/>
            <person name="Gargeya S."/>
            <person name="Fitzgerald M."/>
            <person name="Haas B."/>
            <person name="Abouelleil A."/>
            <person name="Allen A.W."/>
            <person name="Alvarado L."/>
            <person name="Arachchi H.M."/>
            <person name="Berlin A.M."/>
            <person name="Chapman S.B."/>
            <person name="Gainer-Dewar J."/>
            <person name="Goldberg J."/>
            <person name="Griggs A."/>
            <person name="Gujja S."/>
            <person name="Hansen M."/>
            <person name="Howarth C."/>
            <person name="Imamovic A."/>
            <person name="Ireland A."/>
            <person name="Larimer J."/>
            <person name="McCowan C."/>
            <person name="Murphy C."/>
            <person name="Pearson M."/>
            <person name="Poon T.W."/>
            <person name="Priest M."/>
            <person name="Roberts A."/>
            <person name="Saif S."/>
            <person name="Shea T."/>
            <person name="Sisk P."/>
            <person name="Sykes S."/>
            <person name="Wortman J."/>
            <person name="Nusbaum C."/>
            <person name="Birren B."/>
        </authorList>
    </citation>
    <scope>NUCLEOTIDE SEQUENCE [LARGE SCALE GENOMIC DNA]</scope>
    <source>
        <strain evidence="3">maculatus3</strain>
    </source>
</reference>
<protein>
    <submittedName>
        <fullName evidence="2">Uncharacterized protein</fullName>
    </submittedName>
</protein>
<evidence type="ECO:0000256" key="1">
    <source>
        <dbReference type="SAM" id="MobiDB-lite"/>
    </source>
</evidence>
<feature type="compositionally biased region" description="Polar residues" evidence="1">
    <location>
        <begin position="208"/>
        <end position="239"/>
    </location>
</feature>
<name>A0A182TBF1_9DIPT</name>
<dbReference type="VEuPathDB" id="VectorBase:AMAM023461"/>
<accession>A0A182TBF1</accession>
<evidence type="ECO:0000313" key="3">
    <source>
        <dbReference type="Proteomes" id="UP000075901"/>
    </source>
</evidence>
<feature type="compositionally biased region" description="Basic and acidic residues" evidence="1">
    <location>
        <begin position="242"/>
        <end position="258"/>
    </location>
</feature>
<dbReference type="AlphaFoldDB" id="A0A182TBF1"/>
<proteinExistence type="predicted"/>
<reference evidence="2" key="2">
    <citation type="submission" date="2020-05" db="UniProtKB">
        <authorList>
            <consortium name="EnsemblMetazoa"/>
        </authorList>
    </citation>
    <scope>IDENTIFICATION</scope>
    <source>
        <strain evidence="2">maculatus3</strain>
    </source>
</reference>
<keyword evidence="3" id="KW-1185">Reference proteome</keyword>
<feature type="region of interest" description="Disordered" evidence="1">
    <location>
        <begin position="204"/>
        <end position="258"/>
    </location>
</feature>
<dbReference type="Proteomes" id="UP000075901">
    <property type="component" value="Unassembled WGS sequence"/>
</dbReference>
<sequence>MVSTQVNQGKEITYLVSLDCNVVVRYLLPGALLPLVKKMKTSEVVMRFEPDCDCVVDLCSFGVTLDMADVLSYDHSAADAQNTNVLNGNLRAVPARKETNKVMKLTEKSIPAKLTWLLTEQNRLTFRVCFDITALANTLPDPTYLLGLIRAAPPVPVSSSPLKHQFKTTVTGTREDSTGQRVHFSLRLNLKKILDMEVDDTIGDTSLDHNGNNATPATTTVQQEKQQPVASSRTTSNAAAETDTRPSKRFRFDVSRQF</sequence>
<evidence type="ECO:0000313" key="2">
    <source>
        <dbReference type="EnsemblMetazoa" id="AMAM023461-PA"/>
    </source>
</evidence>
<organism evidence="2 3">
    <name type="scientific">Anopheles maculatus</name>
    <dbReference type="NCBI Taxonomy" id="74869"/>
    <lineage>
        <taxon>Eukaryota</taxon>
        <taxon>Metazoa</taxon>
        <taxon>Ecdysozoa</taxon>
        <taxon>Arthropoda</taxon>
        <taxon>Hexapoda</taxon>
        <taxon>Insecta</taxon>
        <taxon>Pterygota</taxon>
        <taxon>Neoptera</taxon>
        <taxon>Endopterygota</taxon>
        <taxon>Diptera</taxon>
        <taxon>Nematocera</taxon>
        <taxon>Culicoidea</taxon>
        <taxon>Culicidae</taxon>
        <taxon>Anophelinae</taxon>
        <taxon>Anopheles</taxon>
        <taxon>Anopheles maculatus group</taxon>
    </lineage>
</organism>